<dbReference type="AlphaFoldDB" id="W2TQT3"/>
<dbReference type="OrthoDB" id="5772432at2759"/>
<dbReference type="Proteomes" id="UP000053676">
    <property type="component" value="Unassembled WGS sequence"/>
</dbReference>
<dbReference type="InterPro" id="IPR013320">
    <property type="entry name" value="ConA-like_dom_sf"/>
</dbReference>
<keyword evidence="1" id="KW-1015">Disulfide bond</keyword>
<evidence type="ECO:0000256" key="2">
    <source>
        <dbReference type="PROSITE-ProRule" id="PRU00122"/>
    </source>
</evidence>
<evidence type="ECO:0000259" key="3">
    <source>
        <dbReference type="PROSITE" id="PS50025"/>
    </source>
</evidence>
<dbReference type="InterPro" id="IPR001791">
    <property type="entry name" value="Laminin_G"/>
</dbReference>
<reference evidence="5" key="1">
    <citation type="journal article" date="2014" name="Nat. Genet.">
        <title>Genome of the human hookworm Necator americanus.</title>
        <authorList>
            <person name="Tang Y.T."/>
            <person name="Gao X."/>
            <person name="Rosa B.A."/>
            <person name="Abubucker S."/>
            <person name="Hallsworth-Pepin K."/>
            <person name="Martin J."/>
            <person name="Tyagi R."/>
            <person name="Heizer E."/>
            <person name="Zhang X."/>
            <person name="Bhonagiri-Palsikar V."/>
            <person name="Minx P."/>
            <person name="Warren W.C."/>
            <person name="Wang Q."/>
            <person name="Zhan B."/>
            <person name="Hotez P.J."/>
            <person name="Sternberg P.W."/>
            <person name="Dougall A."/>
            <person name="Gaze S.T."/>
            <person name="Mulvenna J."/>
            <person name="Sotillo J."/>
            <person name="Ranganathan S."/>
            <person name="Rabelo E.M."/>
            <person name="Wilson R.K."/>
            <person name="Felgner P.L."/>
            <person name="Bethony J."/>
            <person name="Hawdon J.M."/>
            <person name="Gasser R.B."/>
            <person name="Loukas A."/>
            <person name="Mitreva M."/>
        </authorList>
    </citation>
    <scope>NUCLEOTIDE SEQUENCE [LARGE SCALE GENOMIC DNA]</scope>
</reference>
<dbReference type="PROSITE" id="PS50025">
    <property type="entry name" value="LAM_G_DOMAIN"/>
    <property type="match status" value="1"/>
</dbReference>
<dbReference type="Pfam" id="PF02210">
    <property type="entry name" value="Laminin_G_2"/>
    <property type="match status" value="1"/>
</dbReference>
<dbReference type="KEGG" id="nai:NECAME_07032"/>
<organism evidence="4 5">
    <name type="scientific">Necator americanus</name>
    <name type="common">Human hookworm</name>
    <dbReference type="NCBI Taxonomy" id="51031"/>
    <lineage>
        <taxon>Eukaryota</taxon>
        <taxon>Metazoa</taxon>
        <taxon>Ecdysozoa</taxon>
        <taxon>Nematoda</taxon>
        <taxon>Chromadorea</taxon>
        <taxon>Rhabditida</taxon>
        <taxon>Rhabditina</taxon>
        <taxon>Rhabditomorpha</taxon>
        <taxon>Strongyloidea</taxon>
        <taxon>Ancylostomatidae</taxon>
        <taxon>Bunostominae</taxon>
        <taxon>Necator</taxon>
    </lineage>
</organism>
<dbReference type="EMBL" id="KI658010">
    <property type="protein sequence ID" value="ETN84148.1"/>
    <property type="molecule type" value="Genomic_DNA"/>
</dbReference>
<sequence>MQLFRIRISSYFAPMAQSRGMANRKRNFNEGAFVFPVFSTQNHSATDVAEENMPIPYPALQIDRQSWVESQLLSVGIPLTQPGMLYIGGYEGALPHHLEALSGFHGCVKKIRLNGKSVLLRAGAGQHVRECGMDPCALAACPRACTSNNDDFVCLCEWPKYGRTCEQGEWNLPPSTCSSAWFFPKS</sequence>
<keyword evidence="5" id="KW-1185">Reference proteome</keyword>
<accession>W2TQT3</accession>
<evidence type="ECO:0000313" key="5">
    <source>
        <dbReference type="Proteomes" id="UP000053676"/>
    </source>
</evidence>
<proteinExistence type="predicted"/>
<dbReference type="InterPro" id="IPR000742">
    <property type="entry name" value="EGF"/>
</dbReference>
<feature type="domain" description="Laminin G" evidence="3">
    <location>
        <begin position="1"/>
        <end position="136"/>
    </location>
</feature>
<dbReference type="Gene3D" id="2.60.120.200">
    <property type="match status" value="1"/>
</dbReference>
<name>W2TQT3_NECAM</name>
<dbReference type="PROSITE" id="PS00022">
    <property type="entry name" value="EGF_1"/>
    <property type="match status" value="1"/>
</dbReference>
<gene>
    <name evidence="4" type="ORF">NECAME_07032</name>
</gene>
<comment type="caution">
    <text evidence="2">Lacks conserved residue(s) required for the propagation of feature annotation.</text>
</comment>
<evidence type="ECO:0000256" key="1">
    <source>
        <dbReference type="ARBA" id="ARBA00023157"/>
    </source>
</evidence>
<evidence type="ECO:0000313" key="4">
    <source>
        <dbReference type="EMBL" id="ETN84148.1"/>
    </source>
</evidence>
<dbReference type="SUPFAM" id="SSF49899">
    <property type="entry name" value="Concanavalin A-like lectins/glucanases"/>
    <property type="match status" value="1"/>
</dbReference>
<protein>
    <recommendedName>
        <fullName evidence="3">Laminin G domain-containing protein</fullName>
    </recommendedName>
</protein>